<dbReference type="PANTHER" id="PTHR46210:SF1">
    <property type="entry name" value="FHA DOMAIN-CONTAINING PROTEIN"/>
    <property type="match status" value="1"/>
</dbReference>
<dbReference type="Proteomes" id="UP000000600">
    <property type="component" value="Unassembled WGS sequence"/>
</dbReference>
<evidence type="ECO:0000313" key="8">
    <source>
        <dbReference type="Proteomes" id="UP000000600"/>
    </source>
</evidence>
<feature type="domain" description="FHA" evidence="5">
    <location>
        <begin position="296"/>
        <end position="340"/>
    </location>
</feature>
<dbReference type="SMART" id="SM00240">
    <property type="entry name" value="FHA"/>
    <property type="match status" value="1"/>
</dbReference>
<feature type="compositionally biased region" description="Polar residues" evidence="4">
    <location>
        <begin position="400"/>
        <end position="410"/>
    </location>
</feature>
<keyword evidence="8" id="KW-1185">Reference proteome</keyword>
<evidence type="ECO:0000259" key="5">
    <source>
        <dbReference type="PROSITE" id="PS50006"/>
    </source>
</evidence>
<dbReference type="OrthoDB" id="264354at2759"/>
<keyword evidence="1" id="KW-0479">Metal-binding</keyword>
<name>A0DWM2_PARTE</name>
<dbReference type="Gene3D" id="3.30.40.10">
    <property type="entry name" value="Zinc/RING finger domain, C3HC4 (zinc finger)"/>
    <property type="match status" value="1"/>
</dbReference>
<sequence>MNNYIYQIKKQKEQMTTTLPFISKNKNYVEMKAVTWQKDSHGLFDYETKSLSVKKHRVEGSCKVCREDNEIVIQEGKNKDEAHMALTSIQAQGDQYFIQPNQSSTENDNYLIVRSLKNADGVQKGYTLQEGDLLKLGRVEYHVIEIRDAKGQIRSVKDVFQSEAKLAPPLEGGVAKQCKICLLEEETPEDPFITPCKCNGSCAYVHFNCLKHWLDSRGYKKESGNTISYRWKKLECEVCQELLPQQIRFKGKVLDLASLERPNQPYIILENTQISEKDKKAQRGIYLIKGTAEDQVKLGRGHQCEIRISDISVSRLHAFIKYEKGNFVIVDNNSKFGTLVRLSTPYLICMDKIAIQVGRTVLTFVMKSFSSLNGNTHAGLAALHNGEQGRIMFQTGFQAGSNKTSSINNNQKKHDKHTGQ</sequence>
<dbReference type="GO" id="GO:0008270">
    <property type="term" value="F:zinc ion binding"/>
    <property type="evidence" value="ECO:0007669"/>
    <property type="project" value="UniProtKB-KW"/>
</dbReference>
<dbReference type="Gene3D" id="2.60.200.20">
    <property type="match status" value="1"/>
</dbReference>
<evidence type="ECO:0000256" key="3">
    <source>
        <dbReference type="ARBA" id="ARBA00022833"/>
    </source>
</evidence>
<dbReference type="GeneID" id="5040621"/>
<dbReference type="OMA" id="CKVCRED"/>
<accession>A0DWM2</accession>
<dbReference type="InterPro" id="IPR013083">
    <property type="entry name" value="Znf_RING/FYVE/PHD"/>
</dbReference>
<protein>
    <recommendedName>
        <fullName evidence="9">RING-CH-type domain-containing protein</fullName>
    </recommendedName>
</protein>
<evidence type="ECO:0000256" key="4">
    <source>
        <dbReference type="SAM" id="MobiDB-lite"/>
    </source>
</evidence>
<dbReference type="HOGENOM" id="CLU_034613_1_0_1"/>
<dbReference type="InterPro" id="IPR011016">
    <property type="entry name" value="Znf_RING-CH"/>
</dbReference>
<dbReference type="PROSITE" id="PS50006">
    <property type="entry name" value="FHA_DOMAIN"/>
    <property type="match status" value="1"/>
</dbReference>
<dbReference type="SMART" id="SM00744">
    <property type="entry name" value="RINGv"/>
    <property type="match status" value="1"/>
</dbReference>
<evidence type="ECO:0008006" key="9">
    <source>
        <dbReference type="Google" id="ProtNLM"/>
    </source>
</evidence>
<feature type="compositionally biased region" description="Basic residues" evidence="4">
    <location>
        <begin position="411"/>
        <end position="420"/>
    </location>
</feature>
<dbReference type="eggNOG" id="ENOG502S236">
    <property type="taxonomic scope" value="Eukaryota"/>
</dbReference>
<organism evidence="7 8">
    <name type="scientific">Paramecium tetraurelia</name>
    <dbReference type="NCBI Taxonomy" id="5888"/>
    <lineage>
        <taxon>Eukaryota</taxon>
        <taxon>Sar</taxon>
        <taxon>Alveolata</taxon>
        <taxon>Ciliophora</taxon>
        <taxon>Intramacronucleata</taxon>
        <taxon>Oligohymenophorea</taxon>
        <taxon>Peniculida</taxon>
        <taxon>Parameciidae</taxon>
        <taxon>Paramecium</taxon>
    </lineage>
</organism>
<reference evidence="7 8" key="1">
    <citation type="journal article" date="2006" name="Nature">
        <title>Global trends of whole-genome duplications revealed by the ciliate Paramecium tetraurelia.</title>
        <authorList>
            <consortium name="Genoscope"/>
            <person name="Aury J.-M."/>
            <person name="Jaillon O."/>
            <person name="Duret L."/>
            <person name="Noel B."/>
            <person name="Jubin C."/>
            <person name="Porcel B.M."/>
            <person name="Segurens B."/>
            <person name="Daubin V."/>
            <person name="Anthouard V."/>
            <person name="Aiach N."/>
            <person name="Arnaiz O."/>
            <person name="Billaut A."/>
            <person name="Beisson J."/>
            <person name="Blanc I."/>
            <person name="Bouhouche K."/>
            <person name="Camara F."/>
            <person name="Duharcourt S."/>
            <person name="Guigo R."/>
            <person name="Gogendeau D."/>
            <person name="Katinka M."/>
            <person name="Keller A.-M."/>
            <person name="Kissmehl R."/>
            <person name="Klotz C."/>
            <person name="Koll F."/>
            <person name="Le Moue A."/>
            <person name="Lepere C."/>
            <person name="Malinsky S."/>
            <person name="Nowacki M."/>
            <person name="Nowak J.K."/>
            <person name="Plattner H."/>
            <person name="Poulain J."/>
            <person name="Ruiz F."/>
            <person name="Serrano V."/>
            <person name="Zagulski M."/>
            <person name="Dessen P."/>
            <person name="Betermier M."/>
            <person name="Weissenbach J."/>
            <person name="Scarpelli C."/>
            <person name="Schachter V."/>
            <person name="Sperling L."/>
            <person name="Meyer E."/>
            <person name="Cohen J."/>
            <person name="Wincker P."/>
        </authorList>
    </citation>
    <scope>NUCLEOTIDE SEQUENCE [LARGE SCALE GENOMIC DNA]</scope>
    <source>
        <strain evidence="7 8">Stock d4-2</strain>
    </source>
</reference>
<dbReference type="InParanoid" id="A0DWM2"/>
<dbReference type="Pfam" id="PF00498">
    <property type="entry name" value="FHA"/>
    <property type="match status" value="1"/>
</dbReference>
<dbReference type="EMBL" id="CT868618">
    <property type="protein sequence ID" value="CAK87439.1"/>
    <property type="molecule type" value="Genomic_DNA"/>
</dbReference>
<proteinExistence type="predicted"/>
<feature type="region of interest" description="Disordered" evidence="4">
    <location>
        <begin position="400"/>
        <end position="420"/>
    </location>
</feature>
<dbReference type="PANTHER" id="PTHR46210">
    <property type="entry name" value="FHA DOMAIN-CONTAINING PROTEIN"/>
    <property type="match status" value="1"/>
</dbReference>
<dbReference type="RefSeq" id="XP_001454836.1">
    <property type="nucleotide sequence ID" value="XM_001454799.2"/>
</dbReference>
<dbReference type="STRING" id="5888.A0DWM2"/>
<feature type="domain" description="RING-CH-type" evidence="6">
    <location>
        <begin position="170"/>
        <end position="246"/>
    </location>
</feature>
<dbReference type="CDD" id="cd00060">
    <property type="entry name" value="FHA"/>
    <property type="match status" value="1"/>
</dbReference>
<evidence type="ECO:0000313" key="7">
    <source>
        <dbReference type="EMBL" id="CAK87439.1"/>
    </source>
</evidence>
<evidence type="ECO:0000256" key="1">
    <source>
        <dbReference type="ARBA" id="ARBA00022723"/>
    </source>
</evidence>
<dbReference type="SUPFAM" id="SSF49879">
    <property type="entry name" value="SMAD/FHA domain"/>
    <property type="match status" value="1"/>
</dbReference>
<dbReference type="PROSITE" id="PS51292">
    <property type="entry name" value="ZF_RING_CH"/>
    <property type="match status" value="1"/>
</dbReference>
<dbReference type="CDD" id="cd16495">
    <property type="entry name" value="RING_CH-C4HC3_MARCH"/>
    <property type="match status" value="1"/>
</dbReference>
<dbReference type="KEGG" id="ptm:GSPATT00021082001"/>
<dbReference type="Pfam" id="PF12906">
    <property type="entry name" value="RINGv"/>
    <property type="match status" value="1"/>
</dbReference>
<dbReference type="InterPro" id="IPR000253">
    <property type="entry name" value="FHA_dom"/>
</dbReference>
<evidence type="ECO:0000259" key="6">
    <source>
        <dbReference type="PROSITE" id="PS51292"/>
    </source>
</evidence>
<dbReference type="SUPFAM" id="SSF57850">
    <property type="entry name" value="RING/U-box"/>
    <property type="match status" value="1"/>
</dbReference>
<evidence type="ECO:0000256" key="2">
    <source>
        <dbReference type="ARBA" id="ARBA00022771"/>
    </source>
</evidence>
<dbReference type="InterPro" id="IPR008984">
    <property type="entry name" value="SMAD_FHA_dom_sf"/>
</dbReference>
<keyword evidence="3" id="KW-0862">Zinc</keyword>
<gene>
    <name evidence="7" type="ORF">GSPATT00021082001</name>
</gene>
<dbReference type="AlphaFoldDB" id="A0DWM2"/>
<keyword evidence="2" id="KW-0863">Zinc-finger</keyword>